<dbReference type="RefSeq" id="XP_009551996.1">
    <property type="nucleotide sequence ID" value="XM_009553701.1"/>
</dbReference>
<accession>W4JRM6</accession>
<feature type="compositionally biased region" description="Polar residues" evidence="1">
    <location>
        <begin position="1"/>
        <end position="23"/>
    </location>
</feature>
<feature type="compositionally biased region" description="Basic and acidic residues" evidence="1">
    <location>
        <begin position="62"/>
        <end position="80"/>
    </location>
</feature>
<dbReference type="GeneID" id="20675425"/>
<feature type="region of interest" description="Disordered" evidence="1">
    <location>
        <begin position="1"/>
        <end position="25"/>
    </location>
</feature>
<evidence type="ECO:0000256" key="1">
    <source>
        <dbReference type="SAM" id="MobiDB-lite"/>
    </source>
</evidence>
<reference evidence="2 3" key="1">
    <citation type="journal article" date="2012" name="New Phytol.">
        <title>Insight into trade-off between wood decay and parasitism from the genome of a fungal forest pathogen.</title>
        <authorList>
            <person name="Olson A."/>
            <person name="Aerts A."/>
            <person name="Asiegbu F."/>
            <person name="Belbahri L."/>
            <person name="Bouzid O."/>
            <person name="Broberg A."/>
            <person name="Canback B."/>
            <person name="Coutinho P.M."/>
            <person name="Cullen D."/>
            <person name="Dalman K."/>
            <person name="Deflorio G."/>
            <person name="van Diepen L.T."/>
            <person name="Dunand C."/>
            <person name="Duplessis S."/>
            <person name="Durling M."/>
            <person name="Gonthier P."/>
            <person name="Grimwood J."/>
            <person name="Fossdal C.G."/>
            <person name="Hansson D."/>
            <person name="Henrissat B."/>
            <person name="Hietala A."/>
            <person name="Himmelstrand K."/>
            <person name="Hoffmeister D."/>
            <person name="Hogberg N."/>
            <person name="James T.Y."/>
            <person name="Karlsson M."/>
            <person name="Kohler A."/>
            <person name="Kues U."/>
            <person name="Lee Y.H."/>
            <person name="Lin Y.C."/>
            <person name="Lind M."/>
            <person name="Lindquist E."/>
            <person name="Lombard V."/>
            <person name="Lucas S."/>
            <person name="Lunden K."/>
            <person name="Morin E."/>
            <person name="Murat C."/>
            <person name="Park J."/>
            <person name="Raffaello T."/>
            <person name="Rouze P."/>
            <person name="Salamov A."/>
            <person name="Schmutz J."/>
            <person name="Solheim H."/>
            <person name="Stahlberg J."/>
            <person name="Velez H."/>
            <person name="de Vries R.P."/>
            <person name="Wiebenga A."/>
            <person name="Woodward S."/>
            <person name="Yakovlev I."/>
            <person name="Garbelotto M."/>
            <person name="Martin F."/>
            <person name="Grigoriev I.V."/>
            <person name="Stenlid J."/>
        </authorList>
    </citation>
    <scope>NUCLEOTIDE SEQUENCE [LARGE SCALE GENOMIC DNA]</scope>
    <source>
        <strain evidence="2 3">TC 32-1</strain>
    </source>
</reference>
<dbReference type="Proteomes" id="UP000030671">
    <property type="component" value="Unassembled WGS sequence"/>
</dbReference>
<dbReference type="AlphaFoldDB" id="W4JRM6"/>
<dbReference type="KEGG" id="hir:HETIRDRAFT_442219"/>
<feature type="compositionally biased region" description="Polar residues" evidence="1">
    <location>
        <begin position="48"/>
        <end position="59"/>
    </location>
</feature>
<proteinExistence type="predicted"/>
<feature type="region of interest" description="Disordered" evidence="1">
    <location>
        <begin position="38"/>
        <end position="146"/>
    </location>
</feature>
<keyword evidence="3" id="KW-1185">Reference proteome</keyword>
<dbReference type="InParanoid" id="W4JRM6"/>
<organism evidence="2 3">
    <name type="scientific">Heterobasidion irregulare (strain TC 32-1)</name>
    <dbReference type="NCBI Taxonomy" id="747525"/>
    <lineage>
        <taxon>Eukaryota</taxon>
        <taxon>Fungi</taxon>
        <taxon>Dikarya</taxon>
        <taxon>Basidiomycota</taxon>
        <taxon>Agaricomycotina</taxon>
        <taxon>Agaricomycetes</taxon>
        <taxon>Russulales</taxon>
        <taxon>Bondarzewiaceae</taxon>
        <taxon>Heterobasidion</taxon>
        <taxon>Heterobasidion annosum species complex</taxon>
    </lineage>
</organism>
<protein>
    <submittedName>
        <fullName evidence="2">Uncharacterized protein</fullName>
    </submittedName>
</protein>
<dbReference type="EMBL" id="KI925465">
    <property type="protein sequence ID" value="ETW75735.1"/>
    <property type="molecule type" value="Genomic_DNA"/>
</dbReference>
<gene>
    <name evidence="2" type="ORF">HETIRDRAFT_442219</name>
</gene>
<evidence type="ECO:0000313" key="3">
    <source>
        <dbReference type="Proteomes" id="UP000030671"/>
    </source>
</evidence>
<sequence length="146" mass="16210">MKCTNQPSRDSSVPNTDTISKQISGPGLYLVYGPIVKDTLPDKEDHSPSTSPAHLNETSELVPHDQSDKGQFNEEVRTDACRPIPIPSPHLWKTEKSSTDNDNMDDDDIPGLVSEDEMRADLSEPNHVPPKLFRKGKQPARPLNDL</sequence>
<dbReference type="HOGENOM" id="CLU_1777708_0_0_1"/>
<evidence type="ECO:0000313" key="2">
    <source>
        <dbReference type="EMBL" id="ETW75735.1"/>
    </source>
</evidence>
<name>W4JRM6_HETIT</name>